<dbReference type="PROSITE" id="PS51011">
    <property type="entry name" value="ARID"/>
    <property type="match status" value="1"/>
</dbReference>
<reference evidence="4" key="1">
    <citation type="submission" date="2024-06" db="EMBL/GenBank/DDBJ databases">
        <authorList>
            <person name="Ryan C."/>
        </authorList>
    </citation>
    <scope>NUCLEOTIDE SEQUENCE [LARGE SCALE GENOMIC DNA]</scope>
</reference>
<dbReference type="InterPro" id="IPR036431">
    <property type="entry name" value="ARID_dom_sf"/>
</dbReference>
<dbReference type="SMART" id="SM01014">
    <property type="entry name" value="ARID"/>
    <property type="match status" value="1"/>
</dbReference>
<evidence type="ECO:0000256" key="1">
    <source>
        <dbReference type="SAM" id="MobiDB-lite"/>
    </source>
</evidence>
<dbReference type="Proteomes" id="UP001497457">
    <property type="component" value="Chromosome 15b"/>
</dbReference>
<evidence type="ECO:0000313" key="4">
    <source>
        <dbReference type="Proteomes" id="UP001497457"/>
    </source>
</evidence>
<dbReference type="InterPro" id="IPR001606">
    <property type="entry name" value="ARID_dom"/>
</dbReference>
<reference evidence="3 4" key="2">
    <citation type="submission" date="2024-10" db="EMBL/GenBank/DDBJ databases">
        <authorList>
            <person name="Ryan C."/>
        </authorList>
    </citation>
    <scope>NUCLEOTIDE SEQUENCE [LARGE SCALE GENOMIC DNA]</scope>
</reference>
<evidence type="ECO:0000259" key="2">
    <source>
        <dbReference type="PROSITE" id="PS51011"/>
    </source>
</evidence>
<dbReference type="PANTHER" id="PTHR46872">
    <property type="entry name" value="DNA BINDING PROTEIN"/>
    <property type="match status" value="1"/>
</dbReference>
<organism evidence="3 4">
    <name type="scientific">Urochloa decumbens</name>
    <dbReference type="NCBI Taxonomy" id="240449"/>
    <lineage>
        <taxon>Eukaryota</taxon>
        <taxon>Viridiplantae</taxon>
        <taxon>Streptophyta</taxon>
        <taxon>Embryophyta</taxon>
        <taxon>Tracheophyta</taxon>
        <taxon>Spermatophyta</taxon>
        <taxon>Magnoliopsida</taxon>
        <taxon>Liliopsida</taxon>
        <taxon>Poales</taxon>
        <taxon>Poaceae</taxon>
        <taxon>PACMAD clade</taxon>
        <taxon>Panicoideae</taxon>
        <taxon>Panicodae</taxon>
        <taxon>Paniceae</taxon>
        <taxon>Melinidinae</taxon>
        <taxon>Urochloa</taxon>
    </lineage>
</organism>
<proteinExistence type="predicted"/>
<dbReference type="SUPFAM" id="SSF46774">
    <property type="entry name" value="ARID-like"/>
    <property type="match status" value="1"/>
</dbReference>
<name>A0ABC8Y0Q0_9POAL</name>
<dbReference type="EMBL" id="OZ075125">
    <property type="protein sequence ID" value="CAL4933799.1"/>
    <property type="molecule type" value="Genomic_DNA"/>
</dbReference>
<protein>
    <recommendedName>
        <fullName evidence="2">ARID domain-containing protein</fullName>
    </recommendedName>
</protein>
<feature type="region of interest" description="Disordered" evidence="1">
    <location>
        <begin position="600"/>
        <end position="619"/>
    </location>
</feature>
<keyword evidence="4" id="KW-1185">Reference proteome</keyword>
<sequence>MAGTPAAPVPPPPPPPSNFDSSAPAFKSNSSGPSPGYEPAQHAAAAAVRIQPDALVAVLGVVGELRARGLLARLEIPEADLTDARAPALFDRVLAAFLAETWDPEAASSFPLPPPPFGDGHRVELLRLFLAVRAGGGFAAVASWAAVAEAVGLDPAADGTAVKLLYRKYLELLDRKFDRPLEDHKAVENAGRRLGSAKDKYLSPTKDAAASAGSAHLKRKRDPLVGTLNWVRLVAESPAEPGIDIDPHGHFDTAVWLRDNACLGGERLEGMLNWVHLVAKSPAEQGVVGEDSCVHLSTAALLRSRTFANIDCSNGSALPQDLHPREKSVSIELTNDIDRNGQHVGRFGSTTTKVEADAPWADSCLGLLYINIDLSGICIRKRGKGVSEFTALTSITRERMSEHSNEEALGSVDRLFAAPIRPCGQADIPEWTGKPPSRHEDRRALRFLGEPILLPESNEALDGGSIGKGRQDDCSCQFPGSIDCVRLHVAEKKDELKRELGSAFYKMGLHQTGEDAALAWTKADERRFNTIIQDNVPTSKYNFWDKLRVSFRSKGSKGLASYYHNVFQVRRRAYQNHLALNADSDEDTIEPGFLYSRQVDIDGKNRSSSASSSRKRKSS</sequence>
<feature type="compositionally biased region" description="Pro residues" evidence="1">
    <location>
        <begin position="7"/>
        <end position="17"/>
    </location>
</feature>
<feature type="domain" description="ARID" evidence="2">
    <location>
        <begin position="84"/>
        <end position="178"/>
    </location>
</feature>
<dbReference type="Gene3D" id="1.10.150.60">
    <property type="entry name" value="ARID DNA-binding domain"/>
    <property type="match status" value="1"/>
</dbReference>
<evidence type="ECO:0000313" key="3">
    <source>
        <dbReference type="EMBL" id="CAL4933799.1"/>
    </source>
</evidence>
<dbReference type="SMART" id="SM00501">
    <property type="entry name" value="BRIGHT"/>
    <property type="match status" value="1"/>
</dbReference>
<feature type="region of interest" description="Disordered" evidence="1">
    <location>
        <begin position="1"/>
        <end position="39"/>
    </location>
</feature>
<dbReference type="Pfam" id="PF01388">
    <property type="entry name" value="ARID"/>
    <property type="match status" value="1"/>
</dbReference>
<dbReference type="PANTHER" id="PTHR46872:SF10">
    <property type="entry name" value="MYB-LIKE DOMAIN-CONTAINING PROTEIN"/>
    <property type="match status" value="1"/>
</dbReference>
<accession>A0ABC8Y0Q0</accession>
<gene>
    <name evidence="3" type="ORF">URODEC1_LOCUS28332</name>
</gene>
<dbReference type="AlphaFoldDB" id="A0ABC8Y0Q0"/>